<gene>
    <name evidence="2" type="ORF">V1478_012844</name>
</gene>
<name>A0ABD2A953_VESSQ</name>
<proteinExistence type="predicted"/>
<organism evidence="2 3">
    <name type="scientific">Vespula squamosa</name>
    <name type="common">Southern yellow jacket</name>
    <name type="synonym">Wasp</name>
    <dbReference type="NCBI Taxonomy" id="30214"/>
    <lineage>
        <taxon>Eukaryota</taxon>
        <taxon>Metazoa</taxon>
        <taxon>Ecdysozoa</taxon>
        <taxon>Arthropoda</taxon>
        <taxon>Hexapoda</taxon>
        <taxon>Insecta</taxon>
        <taxon>Pterygota</taxon>
        <taxon>Neoptera</taxon>
        <taxon>Endopterygota</taxon>
        <taxon>Hymenoptera</taxon>
        <taxon>Apocrita</taxon>
        <taxon>Aculeata</taxon>
        <taxon>Vespoidea</taxon>
        <taxon>Vespidae</taxon>
        <taxon>Vespinae</taxon>
        <taxon>Vespula</taxon>
    </lineage>
</organism>
<dbReference type="EMBL" id="JAUDFV010000153">
    <property type="protein sequence ID" value="KAL2717144.1"/>
    <property type="molecule type" value="Genomic_DNA"/>
</dbReference>
<dbReference type="AlphaFoldDB" id="A0ABD2A953"/>
<feature type="transmembrane region" description="Helical" evidence="1">
    <location>
        <begin position="28"/>
        <end position="47"/>
    </location>
</feature>
<protein>
    <submittedName>
        <fullName evidence="2">Uncharacterized protein</fullName>
    </submittedName>
</protein>
<evidence type="ECO:0000256" key="1">
    <source>
        <dbReference type="SAM" id="Phobius"/>
    </source>
</evidence>
<keyword evidence="1" id="KW-0472">Membrane</keyword>
<sequence>MELRKYPPFADGDDLPAPPSSPSFSLRSWFPLVTLIVPFGLVFPNVVDRGMIVRNEGHLKSSFVSRVFDKSLELSITARGSINSSSYGISIDSGIYPPVVEAYYEGQSVSWHVVTRRRTSPWYLRSEVDLTIASW</sequence>
<comment type="caution">
    <text evidence="2">The sequence shown here is derived from an EMBL/GenBank/DDBJ whole genome shotgun (WGS) entry which is preliminary data.</text>
</comment>
<dbReference type="Proteomes" id="UP001607302">
    <property type="component" value="Unassembled WGS sequence"/>
</dbReference>
<evidence type="ECO:0000313" key="3">
    <source>
        <dbReference type="Proteomes" id="UP001607302"/>
    </source>
</evidence>
<keyword evidence="1" id="KW-1133">Transmembrane helix</keyword>
<keyword evidence="3" id="KW-1185">Reference proteome</keyword>
<evidence type="ECO:0000313" key="2">
    <source>
        <dbReference type="EMBL" id="KAL2717144.1"/>
    </source>
</evidence>
<reference evidence="2 3" key="1">
    <citation type="journal article" date="2024" name="Ann. Entomol. Soc. Am.">
        <title>Genomic analyses of the southern and eastern yellowjacket wasps (Hymenoptera: Vespidae) reveal evolutionary signatures of social life.</title>
        <authorList>
            <person name="Catto M.A."/>
            <person name="Caine P.B."/>
            <person name="Orr S.E."/>
            <person name="Hunt B.G."/>
            <person name="Goodisman M.A.D."/>
        </authorList>
    </citation>
    <scope>NUCLEOTIDE SEQUENCE [LARGE SCALE GENOMIC DNA]</scope>
    <source>
        <strain evidence="2">233</strain>
        <tissue evidence="2">Head and thorax</tissue>
    </source>
</reference>
<keyword evidence="1" id="KW-0812">Transmembrane</keyword>
<accession>A0ABD2A953</accession>